<evidence type="ECO:0000256" key="6">
    <source>
        <dbReference type="SAM" id="Phobius"/>
    </source>
</evidence>
<dbReference type="Proteomes" id="UP000704712">
    <property type="component" value="Unassembled WGS sequence"/>
</dbReference>
<dbReference type="InterPro" id="IPR044890">
    <property type="entry name" value="TMEM14_sf"/>
</dbReference>
<dbReference type="GO" id="GO:0016020">
    <property type="term" value="C:membrane"/>
    <property type="evidence" value="ECO:0007669"/>
    <property type="project" value="UniProtKB-SubCell"/>
</dbReference>
<gene>
    <name evidence="7" type="ORF">GN958_ATG13933</name>
</gene>
<evidence type="ECO:0000256" key="5">
    <source>
        <dbReference type="ARBA" id="ARBA00023136"/>
    </source>
</evidence>
<keyword evidence="4 6" id="KW-1133">Transmembrane helix</keyword>
<dbReference type="AlphaFoldDB" id="A0A8S9U9B7"/>
<feature type="transmembrane region" description="Helical" evidence="6">
    <location>
        <begin position="41"/>
        <end position="59"/>
    </location>
</feature>
<proteinExistence type="inferred from homology"/>
<protein>
    <submittedName>
        <fullName evidence="7">Transmembrane proteins 14C</fullName>
    </submittedName>
</protein>
<keyword evidence="3 6" id="KW-0812">Transmembrane</keyword>
<evidence type="ECO:0000256" key="2">
    <source>
        <dbReference type="ARBA" id="ARBA00007590"/>
    </source>
</evidence>
<dbReference type="Pfam" id="PF03647">
    <property type="entry name" value="Tmemb_14"/>
    <property type="match status" value="1"/>
</dbReference>
<evidence type="ECO:0000313" key="8">
    <source>
        <dbReference type="Proteomes" id="UP000704712"/>
    </source>
</evidence>
<comment type="subcellular location">
    <subcellularLocation>
        <location evidence="1">Membrane</location>
    </subcellularLocation>
</comment>
<evidence type="ECO:0000313" key="7">
    <source>
        <dbReference type="EMBL" id="KAF4136943.1"/>
    </source>
</evidence>
<evidence type="ECO:0000256" key="1">
    <source>
        <dbReference type="ARBA" id="ARBA00004370"/>
    </source>
</evidence>
<reference evidence="7" key="1">
    <citation type="submission" date="2020-03" db="EMBL/GenBank/DDBJ databases">
        <title>Hybrid Assembly of Korean Phytophthora infestans isolates.</title>
        <authorList>
            <person name="Prokchorchik M."/>
            <person name="Lee Y."/>
            <person name="Seo J."/>
            <person name="Cho J.-H."/>
            <person name="Park Y.-E."/>
            <person name="Jang D.-C."/>
            <person name="Im J.-S."/>
            <person name="Choi J.-G."/>
            <person name="Park H.-J."/>
            <person name="Lee G.-B."/>
            <person name="Lee Y.-G."/>
            <person name="Hong S.-Y."/>
            <person name="Cho K."/>
            <person name="Sohn K.H."/>
        </authorList>
    </citation>
    <scope>NUCLEOTIDE SEQUENCE</scope>
    <source>
        <strain evidence="7">KR_2_A2</strain>
    </source>
</reference>
<accession>A0A8S9U9B7</accession>
<keyword evidence="5 6" id="KW-0472">Membrane</keyword>
<comment type="similarity">
    <text evidence="2">Belongs to the TMEM14 family.</text>
</comment>
<sequence>MHDLTLLFSMAGGKHQAFTYATVVGLTGGAGYVLKRHIPSLVGGVALSVGFLGAGLLVLTDTITDHHFEHGTSLAMSGIIASVMGRRAALTGLAAPALIATAGALSAGYHVHQLSNPPRRLRYIPGAPPVPSSYD</sequence>
<evidence type="ECO:0000256" key="3">
    <source>
        <dbReference type="ARBA" id="ARBA00022692"/>
    </source>
</evidence>
<dbReference type="InterPro" id="IPR005349">
    <property type="entry name" value="TMEM14"/>
</dbReference>
<feature type="transmembrane region" description="Helical" evidence="6">
    <location>
        <begin position="17"/>
        <end position="34"/>
    </location>
</feature>
<name>A0A8S9U9B7_PHYIN</name>
<dbReference type="Gene3D" id="1.10.10.1740">
    <property type="entry name" value="Transmembrane protein 14-like"/>
    <property type="match status" value="1"/>
</dbReference>
<organism evidence="7 8">
    <name type="scientific">Phytophthora infestans</name>
    <name type="common">Potato late blight agent</name>
    <name type="synonym">Botrytis infestans</name>
    <dbReference type="NCBI Taxonomy" id="4787"/>
    <lineage>
        <taxon>Eukaryota</taxon>
        <taxon>Sar</taxon>
        <taxon>Stramenopiles</taxon>
        <taxon>Oomycota</taxon>
        <taxon>Peronosporomycetes</taxon>
        <taxon>Peronosporales</taxon>
        <taxon>Peronosporaceae</taxon>
        <taxon>Phytophthora</taxon>
    </lineage>
</organism>
<comment type="caution">
    <text evidence="7">The sequence shown here is derived from an EMBL/GenBank/DDBJ whole genome shotgun (WGS) entry which is preliminary data.</text>
</comment>
<evidence type="ECO:0000256" key="4">
    <source>
        <dbReference type="ARBA" id="ARBA00022989"/>
    </source>
</evidence>
<dbReference type="EMBL" id="JAACNO010001887">
    <property type="protein sequence ID" value="KAF4136943.1"/>
    <property type="molecule type" value="Genomic_DNA"/>
</dbReference>
<feature type="transmembrane region" description="Helical" evidence="6">
    <location>
        <begin position="93"/>
        <end position="112"/>
    </location>
</feature>